<dbReference type="Proteomes" id="UP001233999">
    <property type="component" value="Unassembled WGS sequence"/>
</dbReference>
<reference evidence="1" key="1">
    <citation type="journal article" date="2023" name="IScience">
        <title>Live-bearing cockroach genome reveals convergent evolutionary mechanisms linked to viviparity in insects and beyond.</title>
        <authorList>
            <person name="Fouks B."/>
            <person name="Harrison M.C."/>
            <person name="Mikhailova A.A."/>
            <person name="Marchal E."/>
            <person name="English S."/>
            <person name="Carruthers M."/>
            <person name="Jennings E.C."/>
            <person name="Chiamaka E.L."/>
            <person name="Frigard R.A."/>
            <person name="Pippel M."/>
            <person name="Attardo G.M."/>
            <person name="Benoit J.B."/>
            <person name="Bornberg-Bauer E."/>
            <person name="Tobe S.S."/>
        </authorList>
    </citation>
    <scope>NUCLEOTIDE SEQUENCE</scope>
    <source>
        <strain evidence="1">Stay&amp;Tobe</strain>
    </source>
</reference>
<dbReference type="AlphaFoldDB" id="A0AAD8A5A3"/>
<evidence type="ECO:0000313" key="2">
    <source>
        <dbReference type="Proteomes" id="UP001233999"/>
    </source>
</evidence>
<feature type="non-terminal residue" evidence="1">
    <location>
        <position position="1"/>
    </location>
</feature>
<feature type="non-terminal residue" evidence="1">
    <location>
        <position position="52"/>
    </location>
</feature>
<evidence type="ECO:0000313" key="1">
    <source>
        <dbReference type="EMBL" id="KAJ9591713.1"/>
    </source>
</evidence>
<name>A0AAD8A5A3_DIPPU</name>
<dbReference type="EMBL" id="JASPKZ010003859">
    <property type="protein sequence ID" value="KAJ9591713.1"/>
    <property type="molecule type" value="Genomic_DNA"/>
</dbReference>
<comment type="caution">
    <text evidence="1">The sequence shown here is derived from an EMBL/GenBank/DDBJ whole genome shotgun (WGS) entry which is preliminary data.</text>
</comment>
<organism evidence="1 2">
    <name type="scientific">Diploptera punctata</name>
    <name type="common">Pacific beetle cockroach</name>
    <dbReference type="NCBI Taxonomy" id="6984"/>
    <lineage>
        <taxon>Eukaryota</taxon>
        <taxon>Metazoa</taxon>
        <taxon>Ecdysozoa</taxon>
        <taxon>Arthropoda</taxon>
        <taxon>Hexapoda</taxon>
        <taxon>Insecta</taxon>
        <taxon>Pterygota</taxon>
        <taxon>Neoptera</taxon>
        <taxon>Polyneoptera</taxon>
        <taxon>Dictyoptera</taxon>
        <taxon>Blattodea</taxon>
        <taxon>Blaberoidea</taxon>
        <taxon>Blaberidae</taxon>
        <taxon>Diplopterinae</taxon>
        <taxon>Diploptera</taxon>
    </lineage>
</organism>
<gene>
    <name evidence="1" type="ORF">L9F63_001741</name>
</gene>
<protein>
    <submittedName>
        <fullName evidence="1">Uncharacterized protein</fullName>
    </submittedName>
</protein>
<keyword evidence="2" id="KW-1185">Reference proteome</keyword>
<accession>A0AAD8A5A3</accession>
<sequence length="52" mass="5675">SKMAGSNSQRVRAEVSNILKLDMKNPRGLCFIMIKLKIRGQAVPMLDGVAST</sequence>
<proteinExistence type="predicted"/>
<reference evidence="1" key="2">
    <citation type="submission" date="2023-05" db="EMBL/GenBank/DDBJ databases">
        <authorList>
            <person name="Fouks B."/>
        </authorList>
    </citation>
    <scope>NUCLEOTIDE SEQUENCE</scope>
    <source>
        <strain evidence="1">Stay&amp;Tobe</strain>
        <tissue evidence="1">Testes</tissue>
    </source>
</reference>